<feature type="signal peptide" evidence="10">
    <location>
        <begin position="1"/>
        <end position="18"/>
    </location>
</feature>
<dbReference type="InterPro" id="IPR016166">
    <property type="entry name" value="FAD-bd_PCMH"/>
</dbReference>
<organism evidence="12 13">
    <name type="scientific">Cinchona calisaya</name>
    <dbReference type="NCBI Taxonomy" id="153742"/>
    <lineage>
        <taxon>Eukaryota</taxon>
        <taxon>Viridiplantae</taxon>
        <taxon>Streptophyta</taxon>
        <taxon>Embryophyta</taxon>
        <taxon>Tracheophyta</taxon>
        <taxon>Spermatophyta</taxon>
        <taxon>Magnoliopsida</taxon>
        <taxon>eudicotyledons</taxon>
        <taxon>Gunneridae</taxon>
        <taxon>Pentapetalae</taxon>
        <taxon>asterids</taxon>
        <taxon>lamiids</taxon>
        <taxon>Gentianales</taxon>
        <taxon>Rubiaceae</taxon>
        <taxon>Cinchonoideae</taxon>
        <taxon>Cinchoneae</taxon>
        <taxon>Cinchona</taxon>
    </lineage>
</organism>
<comment type="similarity">
    <text evidence="3">Belongs to the oxygen-dependent FAD-linked oxidoreductase family.</text>
</comment>
<evidence type="ECO:0000256" key="1">
    <source>
        <dbReference type="ARBA" id="ARBA00001974"/>
    </source>
</evidence>
<comment type="cofactor">
    <cofactor evidence="1">
        <name>FAD</name>
        <dbReference type="ChEBI" id="CHEBI:57692"/>
    </cofactor>
</comment>
<dbReference type="InterPro" id="IPR012951">
    <property type="entry name" value="BBE"/>
</dbReference>
<dbReference type="EMBL" id="JBJUIK010000012">
    <property type="protein sequence ID" value="KAL3509496.1"/>
    <property type="molecule type" value="Genomic_DNA"/>
</dbReference>
<evidence type="ECO:0000313" key="12">
    <source>
        <dbReference type="EMBL" id="KAL3509496.1"/>
    </source>
</evidence>
<keyword evidence="7" id="KW-0274">FAD</keyword>
<comment type="pathway">
    <text evidence="2">Alkaloid biosynthesis.</text>
</comment>
<evidence type="ECO:0000256" key="6">
    <source>
        <dbReference type="ARBA" id="ARBA00022729"/>
    </source>
</evidence>
<dbReference type="Proteomes" id="UP001630127">
    <property type="component" value="Unassembled WGS sequence"/>
</dbReference>
<reference evidence="12 13" key="1">
    <citation type="submission" date="2024-11" db="EMBL/GenBank/DDBJ databases">
        <title>A near-complete genome assembly of Cinchona calisaya.</title>
        <authorList>
            <person name="Lian D.C."/>
            <person name="Zhao X.W."/>
            <person name="Wei L."/>
        </authorList>
    </citation>
    <scope>NUCLEOTIDE SEQUENCE [LARGE SCALE GENOMIC DNA]</scope>
    <source>
        <tissue evidence="12">Nenye</tissue>
    </source>
</reference>
<protein>
    <recommendedName>
        <fullName evidence="11">FAD-binding PCMH-type domain-containing protein</fullName>
    </recommendedName>
</protein>
<dbReference type="Pfam" id="PF01565">
    <property type="entry name" value="FAD_binding_4"/>
    <property type="match status" value="1"/>
</dbReference>
<keyword evidence="4" id="KW-0017">Alkaloid metabolism</keyword>
<dbReference type="Pfam" id="PF08031">
    <property type="entry name" value="BBE"/>
    <property type="match status" value="1"/>
</dbReference>
<dbReference type="PANTHER" id="PTHR32448">
    <property type="entry name" value="OS08G0158400 PROTEIN"/>
    <property type="match status" value="1"/>
</dbReference>
<evidence type="ECO:0000256" key="7">
    <source>
        <dbReference type="ARBA" id="ARBA00022827"/>
    </source>
</evidence>
<keyword evidence="5" id="KW-0285">Flavoprotein</keyword>
<keyword evidence="13" id="KW-1185">Reference proteome</keyword>
<name>A0ABD2YQ36_9GENT</name>
<gene>
    <name evidence="12" type="ORF">ACH5RR_028897</name>
</gene>
<dbReference type="InterPro" id="IPR036318">
    <property type="entry name" value="FAD-bd_PCMH-like_sf"/>
</dbReference>
<accession>A0ABD2YQ36</accession>
<dbReference type="InterPro" id="IPR016167">
    <property type="entry name" value="FAD-bd_PCMH_sub1"/>
</dbReference>
<keyword evidence="6 10" id="KW-0732">Signal</keyword>
<dbReference type="SUPFAM" id="SSF56176">
    <property type="entry name" value="FAD-binding/transporter-associated domain-like"/>
    <property type="match status" value="1"/>
</dbReference>
<evidence type="ECO:0000256" key="3">
    <source>
        <dbReference type="ARBA" id="ARBA00005466"/>
    </source>
</evidence>
<dbReference type="FunFam" id="3.30.43.10:FF:000004">
    <property type="entry name" value="Berberine bridge enzyme-like 15"/>
    <property type="match status" value="1"/>
</dbReference>
<feature type="chain" id="PRO_5044769579" description="FAD-binding PCMH-type domain-containing protein" evidence="10">
    <location>
        <begin position="19"/>
        <end position="543"/>
    </location>
</feature>
<evidence type="ECO:0000256" key="2">
    <source>
        <dbReference type="ARBA" id="ARBA00004913"/>
    </source>
</evidence>
<evidence type="ECO:0000259" key="11">
    <source>
        <dbReference type="PROSITE" id="PS51387"/>
    </source>
</evidence>
<evidence type="ECO:0000313" key="13">
    <source>
        <dbReference type="Proteomes" id="UP001630127"/>
    </source>
</evidence>
<feature type="domain" description="FAD-binding PCMH-type" evidence="11">
    <location>
        <begin position="76"/>
        <end position="250"/>
    </location>
</feature>
<dbReference type="PROSITE" id="PS51387">
    <property type="entry name" value="FAD_PCMH"/>
    <property type="match status" value="1"/>
</dbReference>
<comment type="caution">
    <text evidence="12">The sequence shown here is derived from an EMBL/GenBank/DDBJ whole genome shotgun (WGS) entry which is preliminary data.</text>
</comment>
<sequence length="543" mass="61167">MKLLNILLLQFGFSLVISLSSFLATANNPHEDFVHCLLRKSDNATAMSQIIYTPNNPNYSSILLFYTENLRFSLPNTPKPQVILTPVKDSQIQTAICCSKKHGLQMRIRSGGHDFEGSSYVSNVTFFILDMFNYRSVRVDPKTRTAWVGAGATLGETYYAINKTNSSLAFAAGYWPTVAIGGHVSGGGYGPLVRQYGLAADNVVDARMIDAKGRILDRKSMGEDVYWAVGGGMGGSYGVILTYKIALVDVSQKVTAFRLNKTLEQNATQLVYKWQFVAPKLPRDLILSLQLTSINSTQKGKKTIQATFISVYQGGAEQLLSIMLKQFPELGVTIDDCVRLNWLEYFPFHLALPINMTATFLQSRVPPVPKNYLKGKSDFAQKPIPIEGLEKLWKQFFKIDNPPGRMEWTPFGGRMDEIPSTEIPFPYRSGNIFILFQVIEWNGPGAQLQQQRLAWIRQLHSIIGQYVAKNPRRSYSDYRDLDLGVNNPNYTSIQVSRIWGAAYFDKNFDRLVKAKTEIDPRNYFNNEQSIPPAVNGRDRSWLS</sequence>
<evidence type="ECO:0000256" key="9">
    <source>
        <dbReference type="ARBA" id="ARBA00023180"/>
    </source>
</evidence>
<proteinExistence type="inferred from homology"/>
<keyword evidence="8" id="KW-1015">Disulfide bond</keyword>
<evidence type="ECO:0000256" key="5">
    <source>
        <dbReference type="ARBA" id="ARBA00022630"/>
    </source>
</evidence>
<dbReference type="Gene3D" id="3.30.465.10">
    <property type="match status" value="1"/>
</dbReference>
<dbReference type="Gene3D" id="3.30.43.10">
    <property type="entry name" value="Uridine Diphospho-n-acetylenolpyruvylglucosamine Reductase, domain 2"/>
    <property type="match status" value="1"/>
</dbReference>
<keyword evidence="9" id="KW-0325">Glycoprotein</keyword>
<evidence type="ECO:0000256" key="4">
    <source>
        <dbReference type="ARBA" id="ARBA00022589"/>
    </source>
</evidence>
<dbReference type="InterPro" id="IPR006094">
    <property type="entry name" value="Oxid_FAD_bind_N"/>
</dbReference>
<evidence type="ECO:0000256" key="10">
    <source>
        <dbReference type="SAM" id="SignalP"/>
    </source>
</evidence>
<dbReference type="Gene3D" id="3.40.462.20">
    <property type="match status" value="1"/>
</dbReference>
<dbReference type="InterPro" id="IPR016169">
    <property type="entry name" value="FAD-bd_PCMH_sub2"/>
</dbReference>
<dbReference type="AlphaFoldDB" id="A0ABD2YQ36"/>
<evidence type="ECO:0000256" key="8">
    <source>
        <dbReference type="ARBA" id="ARBA00023157"/>
    </source>
</evidence>